<evidence type="ECO:0000313" key="2">
    <source>
        <dbReference type="EMBL" id="QGK72254.1"/>
    </source>
</evidence>
<keyword evidence="3" id="KW-1185">Reference proteome</keyword>
<dbReference type="EMBL" id="CP045929">
    <property type="protein sequence ID" value="QGK72254.1"/>
    <property type="molecule type" value="Genomic_DNA"/>
</dbReference>
<dbReference type="AlphaFoldDB" id="A0A5Q3QG90"/>
<dbReference type="KEGG" id="sace:GIY23_13000"/>
<evidence type="ECO:0000256" key="1">
    <source>
        <dbReference type="SAM" id="Phobius"/>
    </source>
</evidence>
<organism evidence="2 3">
    <name type="scientific">Allosaccharopolyspora coralli</name>
    <dbReference type="NCBI Taxonomy" id="2665642"/>
    <lineage>
        <taxon>Bacteria</taxon>
        <taxon>Bacillati</taxon>
        <taxon>Actinomycetota</taxon>
        <taxon>Actinomycetes</taxon>
        <taxon>Pseudonocardiales</taxon>
        <taxon>Pseudonocardiaceae</taxon>
        <taxon>Allosaccharopolyspora</taxon>
    </lineage>
</organism>
<dbReference type="Proteomes" id="UP000371041">
    <property type="component" value="Chromosome"/>
</dbReference>
<feature type="transmembrane region" description="Helical" evidence="1">
    <location>
        <begin position="100"/>
        <end position="120"/>
    </location>
</feature>
<keyword evidence="1" id="KW-0812">Transmembrane</keyword>
<name>A0A5Q3QG90_9PSEU</name>
<sequence length="123" mass="13036">MRRPRPARARRGRWARPLLLTVVVFGVLVSATGTAHAETTEVLAVAPNLQTVLNNIRNWVMGLLALIATVFLTIGGVRYITANGDPGEIGKAKEAFKNAAIGFGLAALAPVVVDILTYFVGGL</sequence>
<gene>
    <name evidence="2" type="ORF">GIY23_13000</name>
</gene>
<proteinExistence type="predicted"/>
<reference evidence="3" key="1">
    <citation type="submission" date="2019-11" db="EMBL/GenBank/DDBJ databases">
        <title>The complete genome sequence of Saccharopolyspora sp. E2A.</title>
        <authorList>
            <person name="Zhang G."/>
        </authorList>
    </citation>
    <scope>NUCLEOTIDE SEQUENCE [LARGE SCALE GENOMIC DNA]</scope>
    <source>
        <strain evidence="3">E2A</strain>
    </source>
</reference>
<dbReference type="InterPro" id="IPR043993">
    <property type="entry name" value="T4SS_pilin"/>
</dbReference>
<keyword evidence="1" id="KW-1133">Transmembrane helix</keyword>
<keyword evidence="1" id="KW-0472">Membrane</keyword>
<protein>
    <submittedName>
        <fullName evidence="2">Uncharacterized protein</fullName>
    </submittedName>
</protein>
<dbReference type="Pfam" id="PF18895">
    <property type="entry name" value="T4SS_pilin"/>
    <property type="match status" value="1"/>
</dbReference>
<feature type="transmembrane region" description="Helical" evidence="1">
    <location>
        <begin position="61"/>
        <end position="80"/>
    </location>
</feature>
<evidence type="ECO:0000313" key="3">
    <source>
        <dbReference type="Proteomes" id="UP000371041"/>
    </source>
</evidence>
<accession>A0A5Q3QG90</accession>